<evidence type="ECO:0000313" key="3">
    <source>
        <dbReference type="Proteomes" id="UP000198318"/>
    </source>
</evidence>
<dbReference type="OrthoDB" id="4563658at2"/>
<evidence type="ECO:0000313" key="2">
    <source>
        <dbReference type="EMBL" id="SNT26924.1"/>
    </source>
</evidence>
<dbReference type="EMBL" id="FZOR01000021">
    <property type="protein sequence ID" value="SNT26924.1"/>
    <property type="molecule type" value="Genomic_DNA"/>
</dbReference>
<feature type="region of interest" description="Disordered" evidence="1">
    <location>
        <begin position="1"/>
        <end position="34"/>
    </location>
</feature>
<protein>
    <submittedName>
        <fullName evidence="2">Uncharacterized protein</fullName>
    </submittedName>
</protein>
<keyword evidence="3" id="KW-1185">Reference proteome</keyword>
<reference evidence="2 3" key="1">
    <citation type="submission" date="2017-06" db="EMBL/GenBank/DDBJ databases">
        <authorList>
            <person name="Kim H.J."/>
            <person name="Triplett B.A."/>
        </authorList>
    </citation>
    <scope>NUCLEOTIDE SEQUENCE [LARGE SCALE GENOMIC DNA]</scope>
    <source>
        <strain evidence="2 3">DSM 44715</strain>
    </source>
</reference>
<name>A0A239LBK1_9ACTN</name>
<organism evidence="2 3">
    <name type="scientific">Actinomadura meyerae</name>
    <dbReference type="NCBI Taxonomy" id="240840"/>
    <lineage>
        <taxon>Bacteria</taxon>
        <taxon>Bacillati</taxon>
        <taxon>Actinomycetota</taxon>
        <taxon>Actinomycetes</taxon>
        <taxon>Streptosporangiales</taxon>
        <taxon>Thermomonosporaceae</taxon>
        <taxon>Actinomadura</taxon>
    </lineage>
</organism>
<evidence type="ECO:0000256" key="1">
    <source>
        <dbReference type="SAM" id="MobiDB-lite"/>
    </source>
</evidence>
<gene>
    <name evidence="2" type="ORF">SAMN05443665_102199</name>
</gene>
<sequence>MSDLPPPWDPGAPAGVPGAPPAFPDPPEPPGEARSYAHWTREPVIYYWVRLRGRVIGCLWGSAGRQAAGFLLAPDVSEAEMFAADRWEDRLAEAYAAGVPAAEAVRRWKGAPEDPTAGAIAPDEPERQAPDLRALHQVVAPGYPPPEGPSVQDGRFEDGTPVDRSQGFGPLVSVMPPTYPELTAAAVRYLPVTLGGTVVGFVWASVDGRAAGYMARVPAGTAGEVAAGLWKLRLSEAHREGVPSLEALRRCALAPEDRLSGVIGRDAPAQELPGLDALRELARR</sequence>
<dbReference type="Proteomes" id="UP000198318">
    <property type="component" value="Unassembled WGS sequence"/>
</dbReference>
<dbReference type="AlphaFoldDB" id="A0A239LBK1"/>
<proteinExistence type="predicted"/>
<feature type="compositionally biased region" description="Pro residues" evidence="1">
    <location>
        <begin position="1"/>
        <end position="10"/>
    </location>
</feature>
<feature type="compositionally biased region" description="Pro residues" evidence="1">
    <location>
        <begin position="18"/>
        <end position="30"/>
    </location>
</feature>
<dbReference type="RefSeq" id="WP_089327948.1">
    <property type="nucleotide sequence ID" value="NZ_FZOR01000021.1"/>
</dbReference>
<accession>A0A239LBK1</accession>